<dbReference type="AlphaFoldDB" id="A0A2P2KPF6"/>
<name>A0A2P2KPF6_RHIMU</name>
<protein>
    <submittedName>
        <fullName evidence="1">Brefeldin A-inhibited guanine nucleotide-exchange protein 5</fullName>
    </submittedName>
</protein>
<evidence type="ECO:0000313" key="1">
    <source>
        <dbReference type="EMBL" id="MBX07567.1"/>
    </source>
</evidence>
<dbReference type="EMBL" id="GGEC01027083">
    <property type="protein sequence ID" value="MBX07567.1"/>
    <property type="molecule type" value="Transcribed_RNA"/>
</dbReference>
<proteinExistence type="predicted"/>
<organism evidence="1">
    <name type="scientific">Rhizophora mucronata</name>
    <name type="common">Asiatic mangrove</name>
    <dbReference type="NCBI Taxonomy" id="61149"/>
    <lineage>
        <taxon>Eukaryota</taxon>
        <taxon>Viridiplantae</taxon>
        <taxon>Streptophyta</taxon>
        <taxon>Embryophyta</taxon>
        <taxon>Tracheophyta</taxon>
        <taxon>Spermatophyta</taxon>
        <taxon>Magnoliopsida</taxon>
        <taxon>eudicotyledons</taxon>
        <taxon>Gunneridae</taxon>
        <taxon>Pentapetalae</taxon>
        <taxon>rosids</taxon>
        <taxon>fabids</taxon>
        <taxon>Malpighiales</taxon>
        <taxon>Rhizophoraceae</taxon>
        <taxon>Rhizophora</taxon>
    </lineage>
</organism>
<accession>A0A2P2KPF6</accession>
<sequence length="58" mass="6520">MPSSFSVYFSTSLLFLKLGQRSSKFNKKERKPNMVILVPIHAKEISGVAIQLHAMAQN</sequence>
<reference evidence="1" key="1">
    <citation type="submission" date="2018-02" db="EMBL/GenBank/DDBJ databases">
        <title>Rhizophora mucronata_Transcriptome.</title>
        <authorList>
            <person name="Meera S.P."/>
            <person name="Sreeshan A."/>
            <person name="Augustine A."/>
        </authorList>
    </citation>
    <scope>NUCLEOTIDE SEQUENCE</scope>
    <source>
        <tissue evidence="1">Leaf</tissue>
    </source>
</reference>